<accession>A0AAD5SW18</accession>
<feature type="transmembrane region" description="Helical" evidence="1">
    <location>
        <begin position="369"/>
        <end position="388"/>
    </location>
</feature>
<feature type="transmembrane region" description="Helical" evidence="1">
    <location>
        <begin position="443"/>
        <end position="464"/>
    </location>
</feature>
<feature type="transmembrane region" description="Helical" evidence="1">
    <location>
        <begin position="274"/>
        <end position="294"/>
    </location>
</feature>
<dbReference type="AlphaFoldDB" id="A0AAD5SW18"/>
<feature type="transmembrane region" description="Helical" evidence="1">
    <location>
        <begin position="200"/>
        <end position="221"/>
    </location>
</feature>
<gene>
    <name evidence="2" type="ORF">HK100_001949</name>
</gene>
<proteinExistence type="predicted"/>
<keyword evidence="3" id="KW-1185">Reference proteome</keyword>
<feature type="transmembrane region" description="Helical" evidence="1">
    <location>
        <begin position="659"/>
        <end position="681"/>
    </location>
</feature>
<protein>
    <submittedName>
        <fullName evidence="2">Uncharacterized protein</fullName>
    </submittedName>
</protein>
<evidence type="ECO:0000313" key="3">
    <source>
        <dbReference type="Proteomes" id="UP001211907"/>
    </source>
</evidence>
<organism evidence="2 3">
    <name type="scientific">Physocladia obscura</name>
    <dbReference type="NCBI Taxonomy" id="109957"/>
    <lineage>
        <taxon>Eukaryota</taxon>
        <taxon>Fungi</taxon>
        <taxon>Fungi incertae sedis</taxon>
        <taxon>Chytridiomycota</taxon>
        <taxon>Chytridiomycota incertae sedis</taxon>
        <taxon>Chytridiomycetes</taxon>
        <taxon>Chytridiales</taxon>
        <taxon>Chytriomycetaceae</taxon>
        <taxon>Physocladia</taxon>
    </lineage>
</organism>
<feature type="transmembrane region" description="Helical" evidence="1">
    <location>
        <begin position="233"/>
        <end position="254"/>
    </location>
</feature>
<comment type="caution">
    <text evidence="2">The sequence shown here is derived from an EMBL/GenBank/DDBJ whole genome shotgun (WGS) entry which is preliminary data.</text>
</comment>
<keyword evidence="1" id="KW-0812">Transmembrane</keyword>
<keyword evidence="1" id="KW-1133">Transmembrane helix</keyword>
<keyword evidence="1" id="KW-0472">Membrane</keyword>
<reference evidence="2" key="1">
    <citation type="submission" date="2020-05" db="EMBL/GenBank/DDBJ databases">
        <title>Phylogenomic resolution of chytrid fungi.</title>
        <authorList>
            <person name="Stajich J.E."/>
            <person name="Amses K."/>
            <person name="Simmons R."/>
            <person name="Seto K."/>
            <person name="Myers J."/>
            <person name="Bonds A."/>
            <person name="Quandt C.A."/>
            <person name="Barry K."/>
            <person name="Liu P."/>
            <person name="Grigoriev I."/>
            <person name="Longcore J.E."/>
            <person name="James T.Y."/>
        </authorList>
    </citation>
    <scope>NUCLEOTIDE SEQUENCE</scope>
    <source>
        <strain evidence="2">JEL0513</strain>
    </source>
</reference>
<evidence type="ECO:0000256" key="1">
    <source>
        <dbReference type="SAM" id="Phobius"/>
    </source>
</evidence>
<evidence type="ECO:0000313" key="2">
    <source>
        <dbReference type="EMBL" id="KAJ3113537.1"/>
    </source>
</evidence>
<dbReference type="EMBL" id="JADGJH010001439">
    <property type="protein sequence ID" value="KAJ3113537.1"/>
    <property type="molecule type" value="Genomic_DNA"/>
</dbReference>
<name>A0AAD5SW18_9FUNG</name>
<sequence>MQTERSHSFTTTADTVTIPATSESGTGVEMGERLVKSTRLAKSTGVLSLAVGTHANSSSISSHQHPTSVSVSVNVTRKSQYHYGAASKADASLVTACLRTHSAPLLLSDKDSLLPFHTTDTKATSHTTSGFTWMGQRIAGVARRFRRQAAFEKAVWIIALFACALQILGLLIYARTHILTPADRWLNTVYHSDPLSPRLATLHAVLSLVFIAGIAPLIFSLHSSWHSIHPHAPLSSSLVPFNIFWACIPVLAISSIPPMAADFYHMDRTARFSITPRLVMLATTIYGCLFLYIVRVHAKRIVMQHVSIPRVQKRRSSSFLSNGMAGGSNSLGSVNIGTGAKGTDTNISSNVSTTNGWVKKMGTSFEAHVGVLGLICGGWGLGFLESLFSQSSTATSNDAIAWSTGSAAYLNSTKTTISAASAVLAAPGAFSTTSPYDKTAPKIFIIPVVYVIIQTCVSVILMYWGAFGHGVKYLPPATQQFNVSRRFLIRSLSDIAHYASIPEECGSNSSKVMRNSRNNKCCRHAKTWSLPSPPVTAAIIIPATTIPVDECEDGDNGTTGSQRTSLDSVDSMTPMVVAENSNSATADNSYDTASITSFDSGDNASSSSRRLIKSKRSSSFATATIETALFGTRDAFSWKRNGLADSLTAANAVGKFQRLAFAMIAIVGSLVTGLVFAWLFVCVDSCGRGYN</sequence>
<feature type="transmembrane region" description="Helical" evidence="1">
    <location>
        <begin position="154"/>
        <end position="174"/>
    </location>
</feature>
<dbReference type="Proteomes" id="UP001211907">
    <property type="component" value="Unassembled WGS sequence"/>
</dbReference>